<feature type="chain" id="PRO_5041904166" evidence="1">
    <location>
        <begin position="21"/>
        <end position="323"/>
    </location>
</feature>
<evidence type="ECO:0000256" key="1">
    <source>
        <dbReference type="SAM" id="SignalP"/>
    </source>
</evidence>
<dbReference type="Proteomes" id="UP001221757">
    <property type="component" value="Unassembled WGS sequence"/>
</dbReference>
<keyword evidence="3" id="KW-1185">Reference proteome</keyword>
<sequence length="323" mass="34180">MVQLSLTFITLVLSIPLVLTFPLESRTNPDYKPSRHMAGLPANTTHLSVDATTGELTAYDKNRKPVGTLHSSKHGANVTSRQSQYSACTAMANSDIQKMPGWSALLADAQSLFGKGSFNSVGYDPGYPQYPASICTDLSTVTVTANAQPECSVQESTTHGTLVGTSGSVTLTSTQGTSYSTTTTVTQSAALAVGATFGVKLTVPGVEESESFSVTSTFTNTLSTASQTTVNQQQSEGITMVAPIGSTCNLSFTTKACTTTGSGSVREAATGWAWFEYKSKTQGHYLWALNLDYYLTLDQRSSFINFKAAVQSSTLSGYTGQCT</sequence>
<gene>
    <name evidence="2" type="ORF">B0H17DRAFT_968743</name>
</gene>
<keyword evidence="1" id="KW-0732">Signal</keyword>
<dbReference type="SUPFAM" id="SSF56973">
    <property type="entry name" value="Aerolisin/ETX pore-forming domain"/>
    <property type="match status" value="1"/>
</dbReference>
<dbReference type="AlphaFoldDB" id="A0AAD7AXQ8"/>
<comment type="caution">
    <text evidence="2">The sequence shown here is derived from an EMBL/GenBank/DDBJ whole genome shotgun (WGS) entry which is preliminary data.</text>
</comment>
<organism evidence="2 3">
    <name type="scientific">Mycena rosella</name>
    <name type="common">Pink bonnet</name>
    <name type="synonym">Agaricus rosellus</name>
    <dbReference type="NCBI Taxonomy" id="1033263"/>
    <lineage>
        <taxon>Eukaryota</taxon>
        <taxon>Fungi</taxon>
        <taxon>Dikarya</taxon>
        <taxon>Basidiomycota</taxon>
        <taxon>Agaricomycotina</taxon>
        <taxon>Agaricomycetes</taxon>
        <taxon>Agaricomycetidae</taxon>
        <taxon>Agaricales</taxon>
        <taxon>Marasmiineae</taxon>
        <taxon>Mycenaceae</taxon>
        <taxon>Mycena</taxon>
    </lineage>
</organism>
<evidence type="ECO:0000313" key="2">
    <source>
        <dbReference type="EMBL" id="KAJ7603251.1"/>
    </source>
</evidence>
<reference evidence="2" key="1">
    <citation type="submission" date="2023-03" db="EMBL/GenBank/DDBJ databases">
        <title>Massive genome expansion in bonnet fungi (Mycena s.s.) driven by repeated elements and novel gene families across ecological guilds.</title>
        <authorList>
            <consortium name="Lawrence Berkeley National Laboratory"/>
            <person name="Harder C.B."/>
            <person name="Miyauchi S."/>
            <person name="Viragh M."/>
            <person name="Kuo A."/>
            <person name="Thoen E."/>
            <person name="Andreopoulos B."/>
            <person name="Lu D."/>
            <person name="Skrede I."/>
            <person name="Drula E."/>
            <person name="Henrissat B."/>
            <person name="Morin E."/>
            <person name="Kohler A."/>
            <person name="Barry K."/>
            <person name="LaButti K."/>
            <person name="Morin E."/>
            <person name="Salamov A."/>
            <person name="Lipzen A."/>
            <person name="Mereny Z."/>
            <person name="Hegedus B."/>
            <person name="Baldrian P."/>
            <person name="Stursova M."/>
            <person name="Weitz H."/>
            <person name="Taylor A."/>
            <person name="Grigoriev I.V."/>
            <person name="Nagy L.G."/>
            <person name="Martin F."/>
            <person name="Kauserud H."/>
        </authorList>
    </citation>
    <scope>NUCLEOTIDE SEQUENCE</scope>
    <source>
        <strain evidence="2">CBHHK067</strain>
    </source>
</reference>
<proteinExistence type="predicted"/>
<dbReference type="EMBL" id="JARKIE010001312">
    <property type="protein sequence ID" value="KAJ7603251.1"/>
    <property type="molecule type" value="Genomic_DNA"/>
</dbReference>
<evidence type="ECO:0000313" key="3">
    <source>
        <dbReference type="Proteomes" id="UP001221757"/>
    </source>
</evidence>
<name>A0AAD7AXQ8_MYCRO</name>
<protein>
    <submittedName>
        <fullName evidence="2">Uncharacterized protein</fullName>
    </submittedName>
</protein>
<accession>A0AAD7AXQ8</accession>
<feature type="signal peptide" evidence="1">
    <location>
        <begin position="1"/>
        <end position="20"/>
    </location>
</feature>